<evidence type="ECO:0000259" key="6">
    <source>
        <dbReference type="Pfam" id="PF20806"/>
    </source>
</evidence>
<feature type="transmembrane region" description="Helical" evidence="5">
    <location>
        <begin position="341"/>
        <end position="363"/>
    </location>
</feature>
<dbReference type="Gene3D" id="1.20.5.930">
    <property type="entry name" value="Bicelle-embedded integrin alpha(iib) transmembrane segment"/>
    <property type="match status" value="1"/>
</dbReference>
<keyword evidence="4" id="KW-0325">Glycoprotein</keyword>
<dbReference type="GO" id="GO:0007157">
    <property type="term" value="P:heterophilic cell-cell adhesion via plasma membrane cell adhesion molecules"/>
    <property type="evidence" value="ECO:0007669"/>
    <property type="project" value="UniProtKB-ARBA"/>
</dbReference>
<dbReference type="InterPro" id="IPR048286">
    <property type="entry name" value="Integrin_alpha_Ig-like_3"/>
</dbReference>
<dbReference type="GO" id="GO:0005178">
    <property type="term" value="F:integrin binding"/>
    <property type="evidence" value="ECO:0007669"/>
    <property type="project" value="TreeGrafter"/>
</dbReference>
<feature type="domain" description="Integrin alpha third immunoglobulin-like" evidence="6">
    <location>
        <begin position="99"/>
        <end position="330"/>
    </location>
</feature>
<dbReference type="PANTHER" id="PTHR23220">
    <property type="entry name" value="INTEGRIN ALPHA"/>
    <property type="match status" value="1"/>
</dbReference>
<dbReference type="EMBL" id="BPLR01013995">
    <property type="protein sequence ID" value="GIY65487.1"/>
    <property type="molecule type" value="Genomic_DNA"/>
</dbReference>
<keyword evidence="3 5" id="KW-0472">Membrane</keyword>
<dbReference type="GO" id="GO:0033627">
    <property type="term" value="P:cell adhesion mediated by integrin"/>
    <property type="evidence" value="ECO:0007669"/>
    <property type="project" value="TreeGrafter"/>
</dbReference>
<organism evidence="7 8">
    <name type="scientific">Caerostris extrusa</name>
    <name type="common">Bark spider</name>
    <name type="synonym">Caerostris bankana</name>
    <dbReference type="NCBI Taxonomy" id="172846"/>
    <lineage>
        <taxon>Eukaryota</taxon>
        <taxon>Metazoa</taxon>
        <taxon>Ecdysozoa</taxon>
        <taxon>Arthropoda</taxon>
        <taxon>Chelicerata</taxon>
        <taxon>Arachnida</taxon>
        <taxon>Araneae</taxon>
        <taxon>Araneomorphae</taxon>
        <taxon>Entelegynae</taxon>
        <taxon>Araneoidea</taxon>
        <taxon>Araneidae</taxon>
        <taxon>Caerostris</taxon>
    </lineage>
</organism>
<evidence type="ECO:0000256" key="1">
    <source>
        <dbReference type="ARBA" id="ARBA00004479"/>
    </source>
</evidence>
<evidence type="ECO:0000256" key="4">
    <source>
        <dbReference type="ARBA" id="ARBA00023180"/>
    </source>
</evidence>
<comment type="subcellular location">
    <subcellularLocation>
        <location evidence="1">Membrane</location>
        <topology evidence="1">Single-pass type I membrane protein</topology>
    </subcellularLocation>
</comment>
<keyword evidence="5" id="KW-0812">Transmembrane</keyword>
<dbReference type="Proteomes" id="UP001054945">
    <property type="component" value="Unassembled WGS sequence"/>
</dbReference>
<evidence type="ECO:0000256" key="5">
    <source>
        <dbReference type="SAM" id="Phobius"/>
    </source>
</evidence>
<dbReference type="Gene3D" id="2.60.40.1530">
    <property type="entry name" value="ntegrin, alpha v. Chain A, domain 4"/>
    <property type="match status" value="1"/>
</dbReference>
<dbReference type="InterPro" id="IPR032695">
    <property type="entry name" value="Integrin_dom_sf"/>
</dbReference>
<reference evidence="7 8" key="1">
    <citation type="submission" date="2021-06" db="EMBL/GenBank/DDBJ databases">
        <title>Caerostris extrusa draft genome.</title>
        <authorList>
            <person name="Kono N."/>
            <person name="Arakawa K."/>
        </authorList>
    </citation>
    <scope>NUCLEOTIDE SEQUENCE [LARGE SCALE GENOMIC DNA]</scope>
</reference>
<dbReference type="SUPFAM" id="SSF69179">
    <property type="entry name" value="Integrin domains"/>
    <property type="match status" value="2"/>
</dbReference>
<evidence type="ECO:0000313" key="7">
    <source>
        <dbReference type="EMBL" id="GIY65487.1"/>
    </source>
</evidence>
<evidence type="ECO:0000256" key="2">
    <source>
        <dbReference type="ARBA" id="ARBA00023037"/>
    </source>
</evidence>
<dbReference type="GO" id="GO:0009897">
    <property type="term" value="C:external side of plasma membrane"/>
    <property type="evidence" value="ECO:0007669"/>
    <property type="project" value="TreeGrafter"/>
</dbReference>
<dbReference type="AlphaFoldDB" id="A0AAV4V5R5"/>
<dbReference type="GO" id="GO:0007160">
    <property type="term" value="P:cell-matrix adhesion"/>
    <property type="evidence" value="ECO:0007669"/>
    <property type="project" value="TreeGrafter"/>
</dbReference>
<dbReference type="PANTHER" id="PTHR23220:SF133">
    <property type="entry name" value="INTEGRIN ALPHA-PS2"/>
    <property type="match status" value="1"/>
</dbReference>
<keyword evidence="8" id="KW-1185">Reference proteome</keyword>
<accession>A0AAV4V5R5</accession>
<gene>
    <name evidence="7" type="primary">ITGA8</name>
    <name evidence="7" type="ORF">CEXT_687391</name>
</gene>
<dbReference type="Pfam" id="PF20806">
    <property type="entry name" value="Integrin_A_Ig_3"/>
    <property type="match status" value="1"/>
</dbReference>
<sequence length="398" mass="45183">MLYANLPIDVDYVNIGKVRPMDIPVSCTGNEDDLINEGRQLICDVVEFKILLAPSKYLSASHDLEFLFEVNSTNAERNSTLGDNDAKIRLPVRVEVNITIHGISEPQIIAYNKTDIPPVDKSTESEAGPEVIHVYAVGNRGPSMVREAEVDILWPTYTLQERPLLYLMDQPEVQGKGKCEEVDGVNPKNLKKELKKPRSSGYTINIADLQEKLQLKDEEDSTDEEMPFFREKRSLPRNLTDKNSAFQDEMSCGPTLCTKIRCSVFNLTKDEQVIFTIRSRLWKNTLDELGLDDVHISSKLVSRVTSLPHDVDPSYLGYKALFVTTKVNPESAAPQLHMVPWWILILSVSVGLLILGLLALVLWQLGFFRRRRVEDQMQEPLHHPHRNGYLLGRGDEYL</sequence>
<evidence type="ECO:0000256" key="3">
    <source>
        <dbReference type="ARBA" id="ARBA00023136"/>
    </source>
</evidence>
<comment type="caution">
    <text evidence="7">The sequence shown here is derived from an EMBL/GenBank/DDBJ whole genome shotgun (WGS) entry which is preliminary data.</text>
</comment>
<keyword evidence="5" id="KW-1133">Transmembrane helix</keyword>
<dbReference type="GO" id="GO:0008305">
    <property type="term" value="C:integrin complex"/>
    <property type="evidence" value="ECO:0007669"/>
    <property type="project" value="TreeGrafter"/>
</dbReference>
<proteinExistence type="predicted"/>
<dbReference type="GO" id="GO:0007229">
    <property type="term" value="P:integrin-mediated signaling pathway"/>
    <property type="evidence" value="ECO:0007669"/>
    <property type="project" value="UniProtKB-KW"/>
</dbReference>
<protein>
    <submittedName>
        <fullName evidence="7">Integrin alpha-8</fullName>
    </submittedName>
</protein>
<keyword evidence="2 7" id="KW-0401">Integrin</keyword>
<evidence type="ECO:0000313" key="8">
    <source>
        <dbReference type="Proteomes" id="UP001054945"/>
    </source>
</evidence>
<name>A0AAV4V5R5_CAEEX</name>